<reference evidence="1 2" key="1">
    <citation type="journal article" date="2019" name="Gut">
        <title>Antibiotics-induced monodominance of a novel gut bacterial order.</title>
        <authorList>
            <person name="Hildebrand F."/>
            <person name="Moitinho-Silva L."/>
            <person name="Blasche S."/>
            <person name="Jahn M.T."/>
            <person name="Gossmann T.I."/>
            <person name="Heuerta-Cepas J."/>
            <person name="Hercog R."/>
            <person name="Luetge M."/>
            <person name="Bahram M."/>
            <person name="Pryszlak A."/>
            <person name="Alves R.J."/>
            <person name="Waszak S.M."/>
            <person name="Zhu A."/>
            <person name="Ye L."/>
            <person name="Costea P.I."/>
            <person name="Aalvink S."/>
            <person name="Belzer C."/>
            <person name="Forslund S.K."/>
            <person name="Sunagawa S."/>
            <person name="Hentschel U."/>
            <person name="Merten C."/>
            <person name="Patil K.R."/>
            <person name="Benes V."/>
            <person name="Bork P."/>
        </authorList>
    </citation>
    <scope>NUCLEOTIDE SEQUENCE [LARGE SCALE GENOMIC DNA]</scope>
    <source>
        <strain evidence="1 2">HDS1380</strain>
    </source>
</reference>
<name>A0A4V1QV60_9FIRM</name>
<sequence length="260" mass="30437">MIERIRRALGISCVEIYLLALFERHNVDRNEVFMESYIPLHRLISDFTENVQTNFASYAGLERVQSIAARKKMAEFSNLPCKKNTAFQYYMYRVKPEYKNAGLRPWRDDHFLLGYEGEFYDCYPPSKVLIKDIDALSDFKISVRILSDFKGDPAEQYRKLKESIAGVPYRETDVGGIGNDLRRLRDALLIFKISRQRINCILQSKSLNDLIYETGKITGIIEASRLRHRKTDFKTAVEKLCILEKQWIEELMSKEKNEKV</sequence>
<organism evidence="1 2">
    <name type="scientific">Candidatus Borkfalkia ceftriaxoniphila</name>
    <dbReference type="NCBI Taxonomy" id="2508949"/>
    <lineage>
        <taxon>Bacteria</taxon>
        <taxon>Bacillati</taxon>
        <taxon>Bacillota</taxon>
        <taxon>Clostridia</taxon>
        <taxon>Christensenellales</taxon>
        <taxon>Christensenellaceae</taxon>
        <taxon>Candidatus Borkfalkia</taxon>
    </lineage>
</organism>
<evidence type="ECO:0000313" key="1">
    <source>
        <dbReference type="EMBL" id="RXZ61526.1"/>
    </source>
</evidence>
<gene>
    <name evidence="1" type="ORF">ESZ91_03795</name>
</gene>
<proteinExistence type="predicted"/>
<dbReference type="EMBL" id="SDOZ01000002">
    <property type="protein sequence ID" value="RXZ61526.1"/>
    <property type="molecule type" value="Genomic_DNA"/>
</dbReference>
<protein>
    <submittedName>
        <fullName evidence="1">Uncharacterized protein</fullName>
    </submittedName>
</protein>
<dbReference type="Proteomes" id="UP000291269">
    <property type="component" value="Unassembled WGS sequence"/>
</dbReference>
<dbReference type="RefSeq" id="WP_129224306.1">
    <property type="nucleotide sequence ID" value="NZ_SDOZ01000002.1"/>
</dbReference>
<evidence type="ECO:0000313" key="2">
    <source>
        <dbReference type="Proteomes" id="UP000291269"/>
    </source>
</evidence>
<keyword evidence="2" id="KW-1185">Reference proteome</keyword>
<accession>A0A4V1QV60</accession>
<dbReference type="AlphaFoldDB" id="A0A4V1QV60"/>
<comment type="caution">
    <text evidence="1">The sequence shown here is derived from an EMBL/GenBank/DDBJ whole genome shotgun (WGS) entry which is preliminary data.</text>
</comment>